<feature type="region of interest" description="Disordered" evidence="8">
    <location>
        <begin position="1104"/>
        <end position="1164"/>
    </location>
</feature>
<dbReference type="PANTHER" id="PTHR11501">
    <property type="entry name" value="MICROTUBULE-ASSOCIATED PROTEIN"/>
    <property type="match status" value="1"/>
</dbReference>
<evidence type="ECO:0000256" key="5">
    <source>
        <dbReference type="ARBA" id="ARBA00022737"/>
    </source>
</evidence>
<evidence type="ECO:0000259" key="9">
    <source>
        <dbReference type="Pfam" id="PF08377"/>
    </source>
</evidence>
<feature type="compositionally biased region" description="Low complexity" evidence="8">
    <location>
        <begin position="1591"/>
        <end position="1607"/>
    </location>
</feature>
<feature type="compositionally biased region" description="Basic and acidic residues" evidence="8">
    <location>
        <begin position="364"/>
        <end position="378"/>
    </location>
</feature>
<evidence type="ECO:0000256" key="8">
    <source>
        <dbReference type="SAM" id="MobiDB-lite"/>
    </source>
</evidence>
<feature type="region of interest" description="Disordered" evidence="8">
    <location>
        <begin position="1"/>
        <end position="88"/>
    </location>
</feature>
<feature type="region of interest" description="Disordered" evidence="8">
    <location>
        <begin position="824"/>
        <end position="850"/>
    </location>
</feature>
<feature type="region of interest" description="Disordered" evidence="8">
    <location>
        <begin position="591"/>
        <end position="676"/>
    </location>
</feature>
<organism evidence="10 11">
    <name type="scientific">Callorhinus ursinus</name>
    <name type="common">Northern fur seal</name>
    <dbReference type="NCBI Taxonomy" id="34884"/>
    <lineage>
        <taxon>Eukaryota</taxon>
        <taxon>Metazoa</taxon>
        <taxon>Chordata</taxon>
        <taxon>Craniata</taxon>
        <taxon>Vertebrata</taxon>
        <taxon>Euteleostomi</taxon>
        <taxon>Mammalia</taxon>
        <taxon>Eutheria</taxon>
        <taxon>Laurasiatheria</taxon>
        <taxon>Carnivora</taxon>
        <taxon>Caniformia</taxon>
        <taxon>Pinnipedia</taxon>
        <taxon>Otariidae</taxon>
        <taxon>Callorhinus</taxon>
    </lineage>
</organism>
<keyword evidence="4 7" id="KW-0493">Microtubule</keyword>
<evidence type="ECO:0000256" key="4">
    <source>
        <dbReference type="ARBA" id="ARBA00022701"/>
    </source>
</evidence>
<dbReference type="GO" id="GO:0000226">
    <property type="term" value="P:microtubule cytoskeleton organization"/>
    <property type="evidence" value="ECO:0007669"/>
    <property type="project" value="TreeGrafter"/>
</dbReference>
<feature type="compositionally biased region" description="Basic and acidic residues" evidence="8">
    <location>
        <begin position="612"/>
        <end position="621"/>
    </location>
</feature>
<feature type="compositionally biased region" description="Polar residues" evidence="8">
    <location>
        <begin position="1511"/>
        <end position="1524"/>
    </location>
</feature>
<dbReference type="InParanoid" id="A0A3Q7S412"/>
<feature type="compositionally biased region" description="Basic and acidic residues" evidence="8">
    <location>
        <begin position="1"/>
        <end position="11"/>
    </location>
</feature>
<keyword evidence="5" id="KW-0677">Repeat</keyword>
<feature type="compositionally biased region" description="Basic and acidic residues" evidence="8">
    <location>
        <begin position="1470"/>
        <end position="1480"/>
    </location>
</feature>
<dbReference type="RefSeq" id="XP_073735361.1">
    <property type="nucleotide sequence ID" value="XM_073879260.1"/>
</dbReference>
<keyword evidence="6 7" id="KW-0206">Cytoskeleton</keyword>
<dbReference type="GO" id="GO:0031175">
    <property type="term" value="P:neuron projection development"/>
    <property type="evidence" value="ECO:0007669"/>
    <property type="project" value="TreeGrafter"/>
</dbReference>
<evidence type="ECO:0000256" key="1">
    <source>
        <dbReference type="ARBA" id="ARBA00004245"/>
    </source>
</evidence>
<dbReference type="GO" id="GO:0043005">
    <property type="term" value="C:neuron projection"/>
    <property type="evidence" value="ECO:0007669"/>
    <property type="project" value="TreeGrafter"/>
</dbReference>
<evidence type="ECO:0000256" key="3">
    <source>
        <dbReference type="ARBA" id="ARBA00022553"/>
    </source>
</evidence>
<feature type="region of interest" description="Disordered" evidence="8">
    <location>
        <begin position="1407"/>
        <end position="1642"/>
    </location>
</feature>
<feature type="region of interest" description="Disordered" evidence="8">
    <location>
        <begin position="446"/>
        <end position="498"/>
    </location>
</feature>
<reference key="1">
    <citation type="submission" date="2019-01" db="UniProtKB">
        <authorList>
            <consortium name="RefSeq"/>
        </authorList>
    </citation>
    <scope>IDENTIFICATION</scope>
</reference>
<feature type="compositionally biased region" description="Basic and acidic residues" evidence="8">
    <location>
        <begin position="1411"/>
        <end position="1429"/>
    </location>
</feature>
<feature type="compositionally biased region" description="Polar residues" evidence="8">
    <location>
        <begin position="627"/>
        <end position="642"/>
    </location>
</feature>
<evidence type="ECO:0000313" key="10">
    <source>
        <dbReference type="Proteomes" id="UP000286641"/>
    </source>
</evidence>
<feature type="compositionally biased region" description="Basic and acidic residues" evidence="8">
    <location>
        <begin position="1104"/>
        <end position="1159"/>
    </location>
</feature>
<dbReference type="PANTHER" id="PTHR11501:SF15">
    <property type="entry name" value="MICROTUBULE-ASSOCIATED PROTEIN 2"/>
    <property type="match status" value="1"/>
</dbReference>
<dbReference type="InterPro" id="IPR027324">
    <property type="entry name" value="MAP2/MAP4/Tau"/>
</dbReference>
<feature type="region of interest" description="Disordered" evidence="8">
    <location>
        <begin position="109"/>
        <end position="241"/>
    </location>
</feature>
<feature type="region of interest" description="Disordered" evidence="8">
    <location>
        <begin position="340"/>
        <end position="392"/>
    </location>
</feature>
<evidence type="ECO:0000256" key="2">
    <source>
        <dbReference type="ARBA" id="ARBA00022490"/>
    </source>
</evidence>
<feature type="compositionally biased region" description="Basic and acidic residues" evidence="8">
    <location>
        <begin position="1358"/>
        <end position="1380"/>
    </location>
</feature>
<feature type="compositionally biased region" description="Basic and acidic residues" evidence="8">
    <location>
        <begin position="207"/>
        <end position="221"/>
    </location>
</feature>
<feature type="region of interest" description="Disordered" evidence="8">
    <location>
        <begin position="880"/>
        <end position="899"/>
    </location>
</feature>
<feature type="compositionally biased region" description="Basic and acidic residues" evidence="8">
    <location>
        <begin position="1444"/>
        <end position="1463"/>
    </location>
</feature>
<feature type="compositionally biased region" description="Basic and acidic residues" evidence="8">
    <location>
        <begin position="942"/>
        <end position="978"/>
    </location>
</feature>
<feature type="compositionally biased region" description="Basic and acidic residues" evidence="8">
    <location>
        <begin position="663"/>
        <end position="676"/>
    </location>
</feature>
<feature type="compositionally biased region" description="Basic and acidic residues" evidence="8">
    <location>
        <begin position="174"/>
        <end position="194"/>
    </location>
</feature>
<evidence type="ECO:0000256" key="7">
    <source>
        <dbReference type="RuleBase" id="RU000686"/>
    </source>
</evidence>
<dbReference type="GO" id="GO:0005874">
    <property type="term" value="C:microtubule"/>
    <property type="evidence" value="ECO:0007669"/>
    <property type="project" value="UniProtKB-KW"/>
</dbReference>
<dbReference type="GO" id="GO:0008017">
    <property type="term" value="F:microtubule binding"/>
    <property type="evidence" value="ECO:0007669"/>
    <property type="project" value="InterPro"/>
</dbReference>
<dbReference type="PROSITE" id="PS51491">
    <property type="entry name" value="TAU_MAP_2"/>
    <property type="match status" value="3"/>
</dbReference>
<proteinExistence type="predicted"/>
<dbReference type="CTD" id="4133"/>
<dbReference type="PROSITE" id="PS00229">
    <property type="entry name" value="TAU_MAP_1"/>
    <property type="match status" value="1"/>
</dbReference>
<reference evidence="11" key="2">
    <citation type="submission" date="2025-08" db="UniProtKB">
        <authorList>
            <consortium name="RefSeq"/>
        </authorList>
    </citation>
    <scope>IDENTIFICATION</scope>
    <source>
        <tissue evidence="11">Blood</tissue>
    </source>
</reference>
<dbReference type="GeneID" id="112839472"/>
<feature type="region of interest" description="Disordered" evidence="8">
    <location>
        <begin position="758"/>
        <end position="783"/>
    </location>
</feature>
<feature type="region of interest" description="Disordered" evidence="8">
    <location>
        <begin position="925"/>
        <end position="1033"/>
    </location>
</feature>
<comment type="subcellular location">
    <subcellularLocation>
        <location evidence="1 7">Cytoplasm</location>
        <location evidence="1 7">Cytoskeleton</location>
    </subcellularLocation>
</comment>
<feature type="compositionally biased region" description="Low complexity" evidence="8">
    <location>
        <begin position="1566"/>
        <end position="1578"/>
    </location>
</feature>
<feature type="compositionally biased region" description="Basic and acidic residues" evidence="8">
    <location>
        <begin position="1526"/>
        <end position="1543"/>
    </location>
</feature>
<feature type="compositionally biased region" description="Basic and acidic residues" evidence="8">
    <location>
        <begin position="446"/>
        <end position="461"/>
    </location>
</feature>
<feature type="region of interest" description="Disordered" evidence="8">
    <location>
        <begin position="1301"/>
        <end position="1382"/>
    </location>
</feature>
<keyword evidence="10" id="KW-1185">Reference proteome</keyword>
<keyword evidence="3" id="KW-0597">Phosphoprotein</keyword>
<feature type="compositionally biased region" description="Low complexity" evidence="8">
    <location>
        <begin position="1545"/>
        <end position="1556"/>
    </location>
</feature>
<dbReference type="Proteomes" id="UP000286641">
    <property type="component" value="Unplaced"/>
</dbReference>
<evidence type="ECO:0000256" key="6">
    <source>
        <dbReference type="ARBA" id="ARBA00023212"/>
    </source>
</evidence>
<evidence type="ECO:0000313" key="11">
    <source>
        <dbReference type="RefSeq" id="XP_025748206.1"/>
    </source>
</evidence>
<feature type="compositionally biased region" description="Low complexity" evidence="8">
    <location>
        <begin position="120"/>
        <end position="133"/>
    </location>
</feature>
<dbReference type="InterPro" id="IPR013588">
    <property type="entry name" value="MAP2_projctn"/>
</dbReference>
<dbReference type="Pfam" id="PF08377">
    <property type="entry name" value="MAP2_projctn"/>
    <property type="match status" value="1"/>
</dbReference>
<sequence>MADDRKDEGKAPHWTSAQLTEASAHPHPPEIKDQGGAGEGLVRSANGFPYREDEEGAFGEHGSQSTYSDTKENGINGELTSADRETAEEVSARIVQVVTAEAVAVLKGEQEKEAQQKDQPAALPLAAEETANLPPSPPPSPASEQTIAVEEGLLPASKMEFHDQQDLTPSPAEPLDKKDKESEKQSKPGEDLKHAAFVSQPETTKIFPDKKDMQGPEEEKAPPTLFGHTVGAGLEDTKQKTEPSIVVPGIGLSAEPPAPKEQKDWFIEMPTEAKKAEWGLAAPISPGPLTPMKGKDVLEDIPKWEGKQFDSPMPSPFQAGSFTLPLDVMKNEIVAEASPFAPALLQPDDKKSLEETSGPATAKDSSKAEEPHKDKPGKMAEAPALEAFTLPKDAHIPTVEECVPEKVLGEEKGAIKQESAQKKEQEVTLTEKESLLKLEEKTTISDKEAVPKESEPLKLTDGETGIIQPCMEHTLSKEEQKVQEPTTEPLKQDSFPVSLEQAVTDSAVTSKTLEKVMTEPVAVSEKSAAQDLFEEKVADKDIKMEGVGPATSVELDMPFYEDKSGMSKYFETSALKEEVTKSIQPGSDYYELSDTRESVQESFDTLSPVCKNGDKGLEAGKEPQPSAPAQETGYSTLAQSYPSDLPEEPSSPQERMFTIDPKVYGEKRDLHSKNKDDLTLSRSLGLGGRSAIEQRSMSINLPMSCLDSIALGFNFGRGHDLSPLASDILTNTSGSMDEGDDYLPATTPALEKAPCFPVESKEEDQTEGGKAAGEESTQVETSCESPFLAKDYYKNGTVMAPDLPEMLDLAGTRSRLASVGADAEVARRKSVPSETVVEESSTGLPPVTDENHVIVKTDSQLEDLGYCVFNKYTVPLPSPVQDSENLSGESGSFYEGTEDKMRRDLATDLSLIEVKLAAAGRVKDEFGAEKEVPPHISGDKSGLGREFDQERKANDKLDTVLEKSEEHADAKEHAKATEEASDEVETFGLGVTYEHTPTKELTVSKDASPPAAEKAEKGLSSVPEVAEVEPSKKAEPELDFVAMKADQGQLDVKISDFGQMASGLAVDAGKATELKLEATQDLPPSSGAPQEEDAFMSVEAGHMKEGTKVSETEIKEKVAKPDLVHQEAVDKEESYESSGEHESLTMESLKADEGKKETSPESSLIQDEIAIKLSVEIPCAPAVSEADLVPDERADVQMEFIQQPKEESKETPDISVTPSDVAEPLPETTRAEPAEAQSEEEEIEARGEYDKLLFRSDTLQITDLGVPGVREEFVETCPGEHKGVIESVVTIEDDFITVVQTTTDEGESGSHSVRFAALEQPEVERRPSPHAEEELEVEEAAEAQAEPKDGSPEAPASPEREEVALSEYKTETYDDYKDETTIDDSIMDADSLWVDTQDDDRSIMTEQLETIPKEEKAEKEARRPSLEKHRKEKPFKTGRGRISTPERKIAKKEPSTVSRDEVRRKKAVYKKAELAKKTEVQAHSPSRKFILKPAIKYTRPTHLSCVKRKTTATGGESTQASSVFKQAKDKVSDGVTKSPEKRSSLPRPSSILPPRRGVSGDRDENSFSLNSSISSSARRTTRSEPIRRAGKSGTSTPTTPGSTAITPGTPPSYSSRTPGTPGTPSYPRTPHTPGTPKSAILVPSEKKVAIIRTPPKSPATPKQLRLINQPLPDLKNVKSKIGSTDNIKYQPKGGQVQIVTKKIDLSHVTSKCGSLKNIRHRPGGGRVKIESVKLDFKEKAQAKVGSLDNAHHVPGGGNVKIDSQKLNFREHAKARVDHGAEIITQSPGRSSVASPRRLSNVSSSGSINLLESPQLATLAEDVTAALAKQGL</sequence>
<protein>
    <recommendedName>
        <fullName evidence="7">Microtubule-associated protein</fullName>
    </recommendedName>
</protein>
<feature type="domain" description="MAP2/Tau projection" evidence="9">
    <location>
        <begin position="378"/>
        <end position="1509"/>
    </location>
</feature>
<dbReference type="RefSeq" id="XP_025748206.1">
    <property type="nucleotide sequence ID" value="XM_025892421.1"/>
</dbReference>
<gene>
    <name evidence="11" type="primary">MAP2</name>
</gene>
<dbReference type="Pfam" id="PF00418">
    <property type="entry name" value="Tubulin-binding"/>
    <property type="match status" value="3"/>
</dbReference>
<keyword evidence="2 7" id="KW-0963">Cytoplasm</keyword>
<feature type="compositionally biased region" description="Low complexity" evidence="8">
    <location>
        <begin position="832"/>
        <end position="842"/>
    </location>
</feature>
<accession>A0A3Q7S412</accession>
<feature type="region of interest" description="Disordered" evidence="8">
    <location>
        <begin position="1783"/>
        <end position="1805"/>
    </location>
</feature>
<feature type="compositionally biased region" description="Polar residues" evidence="8">
    <location>
        <begin position="880"/>
        <end position="890"/>
    </location>
</feature>
<feature type="compositionally biased region" description="Basic residues" evidence="8">
    <location>
        <begin position="1430"/>
        <end position="1439"/>
    </location>
</feature>
<feature type="region of interest" description="Disordered" evidence="8">
    <location>
        <begin position="1199"/>
        <end position="1248"/>
    </location>
</feature>
<name>A0A3Q7S412_CALUR</name>
<feature type="compositionally biased region" description="Basic and acidic residues" evidence="8">
    <location>
        <begin position="1322"/>
        <end position="1332"/>
    </location>
</feature>
<dbReference type="InterPro" id="IPR001084">
    <property type="entry name" value="MAP_tubulin-bd_rpt"/>
</dbReference>
<feature type="compositionally biased region" description="Polar residues" evidence="8">
    <location>
        <begin position="1613"/>
        <end position="1623"/>
    </location>
</feature>